<reference evidence="1" key="1">
    <citation type="journal article" date="2014" name="Front. Microbiol.">
        <title>High frequency of phylogenetically diverse reductive dehalogenase-homologous genes in deep subseafloor sedimentary metagenomes.</title>
        <authorList>
            <person name="Kawai M."/>
            <person name="Futagami T."/>
            <person name="Toyoda A."/>
            <person name="Takaki Y."/>
            <person name="Nishi S."/>
            <person name="Hori S."/>
            <person name="Arai W."/>
            <person name="Tsubouchi T."/>
            <person name="Morono Y."/>
            <person name="Uchiyama I."/>
            <person name="Ito T."/>
            <person name="Fujiyama A."/>
            <person name="Inagaki F."/>
            <person name="Takami H."/>
        </authorList>
    </citation>
    <scope>NUCLEOTIDE SEQUENCE</scope>
    <source>
        <strain evidence="1">Expedition CK06-06</strain>
    </source>
</reference>
<evidence type="ECO:0000313" key="1">
    <source>
        <dbReference type="EMBL" id="GAG21642.1"/>
    </source>
</evidence>
<protein>
    <submittedName>
        <fullName evidence="1">Uncharacterized protein</fullName>
    </submittedName>
</protein>
<dbReference type="EMBL" id="BARS01038353">
    <property type="protein sequence ID" value="GAG21642.1"/>
    <property type="molecule type" value="Genomic_DNA"/>
</dbReference>
<comment type="caution">
    <text evidence="1">The sequence shown here is derived from an EMBL/GenBank/DDBJ whole genome shotgun (WGS) entry which is preliminary data.</text>
</comment>
<gene>
    <name evidence="1" type="ORF">S01H1_58697</name>
</gene>
<organism evidence="1">
    <name type="scientific">marine sediment metagenome</name>
    <dbReference type="NCBI Taxonomy" id="412755"/>
    <lineage>
        <taxon>unclassified sequences</taxon>
        <taxon>metagenomes</taxon>
        <taxon>ecological metagenomes</taxon>
    </lineage>
</organism>
<proteinExistence type="predicted"/>
<name>X0WEM3_9ZZZZ</name>
<accession>X0WEM3</accession>
<sequence length="83" mass="10149">MISKTKFRQLPIKQKGEYVFQEGEYIGLREYYNHRINLYSLSDFFVEVWYFPAENKIEKIEILESEKTLDLYIDKMNELDKNN</sequence>
<dbReference type="AlphaFoldDB" id="X0WEM3"/>